<dbReference type="SUPFAM" id="SSF50494">
    <property type="entry name" value="Trypsin-like serine proteases"/>
    <property type="match status" value="1"/>
</dbReference>
<dbReference type="Proteomes" id="UP001432322">
    <property type="component" value="Unassembled WGS sequence"/>
</dbReference>
<comment type="caution">
    <text evidence="4">The sequence shown here is derived from an EMBL/GenBank/DDBJ whole genome shotgun (WGS) entry which is preliminary data.</text>
</comment>
<dbReference type="GO" id="GO:0004252">
    <property type="term" value="F:serine-type endopeptidase activity"/>
    <property type="evidence" value="ECO:0007669"/>
    <property type="project" value="InterPro"/>
</dbReference>
<dbReference type="Pfam" id="PF00089">
    <property type="entry name" value="Trypsin"/>
    <property type="match status" value="1"/>
</dbReference>
<comment type="similarity">
    <text evidence="2">Belongs to the peptidase S1 family. CLIP subfamily.</text>
</comment>
<dbReference type="InterPro" id="IPR001254">
    <property type="entry name" value="Trypsin_dom"/>
</dbReference>
<evidence type="ECO:0000259" key="3">
    <source>
        <dbReference type="Pfam" id="PF00089"/>
    </source>
</evidence>
<feature type="domain" description="Peptidase S1" evidence="3">
    <location>
        <begin position="2"/>
        <end position="57"/>
    </location>
</feature>
<evidence type="ECO:0000256" key="2">
    <source>
        <dbReference type="ARBA" id="ARBA00024195"/>
    </source>
</evidence>
<protein>
    <recommendedName>
        <fullName evidence="3">Peptidase S1 domain-containing protein</fullName>
    </recommendedName>
</protein>
<dbReference type="GO" id="GO:0006508">
    <property type="term" value="P:proteolysis"/>
    <property type="evidence" value="ECO:0007669"/>
    <property type="project" value="InterPro"/>
</dbReference>
<dbReference type="AlphaFoldDB" id="A0AAV5VAI0"/>
<dbReference type="InterPro" id="IPR043504">
    <property type="entry name" value="Peptidase_S1_PA_chymotrypsin"/>
</dbReference>
<proteinExistence type="inferred from homology"/>
<evidence type="ECO:0000313" key="4">
    <source>
        <dbReference type="EMBL" id="GMT15237.1"/>
    </source>
</evidence>
<gene>
    <name evidence="4" type="ORF">PFISCL1PPCAC_6534</name>
</gene>
<reference evidence="4" key="1">
    <citation type="submission" date="2023-10" db="EMBL/GenBank/DDBJ databases">
        <title>Genome assembly of Pristionchus species.</title>
        <authorList>
            <person name="Yoshida K."/>
            <person name="Sommer R.J."/>
        </authorList>
    </citation>
    <scope>NUCLEOTIDE SEQUENCE</scope>
    <source>
        <strain evidence="4">RS5133</strain>
    </source>
</reference>
<dbReference type="InterPro" id="IPR009003">
    <property type="entry name" value="Peptidase_S1_PA"/>
</dbReference>
<organism evidence="4 5">
    <name type="scientific">Pristionchus fissidentatus</name>
    <dbReference type="NCBI Taxonomy" id="1538716"/>
    <lineage>
        <taxon>Eukaryota</taxon>
        <taxon>Metazoa</taxon>
        <taxon>Ecdysozoa</taxon>
        <taxon>Nematoda</taxon>
        <taxon>Chromadorea</taxon>
        <taxon>Rhabditida</taxon>
        <taxon>Rhabditina</taxon>
        <taxon>Diplogasteromorpha</taxon>
        <taxon>Diplogasteroidea</taxon>
        <taxon>Neodiplogasteridae</taxon>
        <taxon>Pristionchus</taxon>
    </lineage>
</organism>
<evidence type="ECO:0000256" key="1">
    <source>
        <dbReference type="ARBA" id="ARBA00023157"/>
    </source>
</evidence>
<keyword evidence="1" id="KW-1015">Disulfide bond</keyword>
<keyword evidence="5" id="KW-1185">Reference proteome</keyword>
<dbReference type="EMBL" id="BTSY01000002">
    <property type="protein sequence ID" value="GMT15237.1"/>
    <property type="molecule type" value="Genomic_DNA"/>
</dbReference>
<evidence type="ECO:0000313" key="5">
    <source>
        <dbReference type="Proteomes" id="UP001432322"/>
    </source>
</evidence>
<dbReference type="PANTHER" id="PTHR24256">
    <property type="entry name" value="TRYPTASE-RELATED"/>
    <property type="match status" value="1"/>
</dbReference>
<name>A0AAV5VAI0_9BILA</name>
<dbReference type="Gene3D" id="2.40.10.10">
    <property type="entry name" value="Trypsin-like serine proteases"/>
    <property type="match status" value="1"/>
</dbReference>
<accession>A0AAV5VAI0</accession>
<feature type="non-terminal residue" evidence="4">
    <location>
        <position position="1"/>
    </location>
</feature>
<dbReference type="InterPro" id="IPR051487">
    <property type="entry name" value="Ser/Thr_Proteases_Immune/Dev"/>
</dbReference>
<sequence>LQGDSGGPLLMKSDEGRWFQVGITSFGNNGNLLTQQDISPAEFTGVYTNVKEYCDWIKETTDGEASCEDEIVTLEDFDIDV</sequence>